<dbReference type="PROSITE" id="PS50893">
    <property type="entry name" value="ABC_TRANSPORTER_2"/>
    <property type="match status" value="1"/>
</dbReference>
<comment type="similarity">
    <text evidence="1">Belongs to the ABC transporter superfamily.</text>
</comment>
<dbReference type="SUPFAM" id="SSF52540">
    <property type="entry name" value="P-loop containing nucleoside triphosphate hydrolases"/>
    <property type="match status" value="1"/>
</dbReference>
<dbReference type="AlphaFoldDB" id="A0A512NPT4"/>
<dbReference type="Pfam" id="PF00005">
    <property type="entry name" value="ABC_tran"/>
    <property type="match status" value="1"/>
</dbReference>
<evidence type="ECO:0000256" key="2">
    <source>
        <dbReference type="ARBA" id="ARBA00022448"/>
    </source>
</evidence>
<dbReference type="RefSeq" id="WP_147156290.1">
    <property type="nucleotide sequence ID" value="NZ_BKAJ01000192.1"/>
</dbReference>
<dbReference type="PROSITE" id="PS00211">
    <property type="entry name" value="ABC_TRANSPORTER_1"/>
    <property type="match status" value="1"/>
</dbReference>
<evidence type="ECO:0000256" key="5">
    <source>
        <dbReference type="ARBA" id="ARBA00022970"/>
    </source>
</evidence>
<dbReference type="InterPro" id="IPR017871">
    <property type="entry name" value="ABC_transporter-like_CS"/>
</dbReference>
<keyword evidence="5" id="KW-0029">Amino-acid transport</keyword>
<name>A0A512NPT4_9HYPH</name>
<evidence type="ECO:0000256" key="3">
    <source>
        <dbReference type="ARBA" id="ARBA00022741"/>
    </source>
</evidence>
<dbReference type="GO" id="GO:0016887">
    <property type="term" value="F:ATP hydrolysis activity"/>
    <property type="evidence" value="ECO:0007669"/>
    <property type="project" value="InterPro"/>
</dbReference>
<dbReference type="PANTHER" id="PTHR43820">
    <property type="entry name" value="HIGH-AFFINITY BRANCHED-CHAIN AMINO ACID TRANSPORT ATP-BINDING PROTEIN LIVF"/>
    <property type="match status" value="1"/>
</dbReference>
<sequence length="217" mass="22747">MSAVLEIGEVSVGAGEIVALLGGNGAGKTTLLETVLGFHPGRVVLFDRDASTLTVEQRVQSGVGYVPEGRRVFAGLTVRENLEASSSLPAPQRRQRVDEMLALFPMLGERPEARAWLLSGGQQQMLALARALMDRPRLLLLDEPTLGLAPVVVADLLRRLGAMTVDGTAILLAEQRAALALGVAGRGVVLSRGRVVRRGSAAELAADPALADLMAGA</sequence>
<reference evidence="7 8" key="1">
    <citation type="submission" date="2019-07" db="EMBL/GenBank/DDBJ databases">
        <title>Whole genome shotgun sequence of Reyranella soli NBRC 108950.</title>
        <authorList>
            <person name="Hosoyama A."/>
            <person name="Uohara A."/>
            <person name="Ohji S."/>
            <person name="Ichikawa N."/>
        </authorList>
    </citation>
    <scope>NUCLEOTIDE SEQUENCE [LARGE SCALE GENOMIC DNA]</scope>
    <source>
        <strain evidence="7 8">NBRC 108950</strain>
    </source>
</reference>
<dbReference type="GO" id="GO:0015658">
    <property type="term" value="F:branched-chain amino acid transmembrane transporter activity"/>
    <property type="evidence" value="ECO:0007669"/>
    <property type="project" value="TreeGrafter"/>
</dbReference>
<accession>A0A512NPT4</accession>
<keyword evidence="4 7" id="KW-0067">ATP-binding</keyword>
<keyword evidence="8" id="KW-1185">Reference proteome</keyword>
<organism evidence="7 8">
    <name type="scientific">Reyranella soli</name>
    <dbReference type="NCBI Taxonomy" id="1230389"/>
    <lineage>
        <taxon>Bacteria</taxon>
        <taxon>Pseudomonadati</taxon>
        <taxon>Pseudomonadota</taxon>
        <taxon>Alphaproteobacteria</taxon>
        <taxon>Hyphomicrobiales</taxon>
        <taxon>Reyranellaceae</taxon>
        <taxon>Reyranella</taxon>
    </lineage>
</organism>
<protein>
    <submittedName>
        <fullName evidence="7">ABC transporter ATP-binding protein</fullName>
    </submittedName>
</protein>
<gene>
    <name evidence="7" type="ORF">RSO01_81260</name>
</gene>
<dbReference type="OrthoDB" id="7375536at2"/>
<dbReference type="InterPro" id="IPR003439">
    <property type="entry name" value="ABC_transporter-like_ATP-bd"/>
</dbReference>
<evidence type="ECO:0000256" key="4">
    <source>
        <dbReference type="ARBA" id="ARBA00022840"/>
    </source>
</evidence>
<keyword evidence="2" id="KW-0813">Transport</keyword>
<dbReference type="GO" id="GO:0015807">
    <property type="term" value="P:L-amino acid transport"/>
    <property type="evidence" value="ECO:0007669"/>
    <property type="project" value="TreeGrafter"/>
</dbReference>
<proteinExistence type="inferred from homology"/>
<dbReference type="CDD" id="cd03224">
    <property type="entry name" value="ABC_TM1139_LivF_branched"/>
    <property type="match status" value="1"/>
</dbReference>
<dbReference type="SMART" id="SM00382">
    <property type="entry name" value="AAA"/>
    <property type="match status" value="1"/>
</dbReference>
<feature type="domain" description="ABC transporter" evidence="6">
    <location>
        <begin position="2"/>
        <end position="217"/>
    </location>
</feature>
<evidence type="ECO:0000259" key="6">
    <source>
        <dbReference type="PROSITE" id="PS50893"/>
    </source>
</evidence>
<dbReference type="InterPro" id="IPR027417">
    <property type="entry name" value="P-loop_NTPase"/>
</dbReference>
<dbReference type="EMBL" id="BKAJ01000192">
    <property type="protein sequence ID" value="GEP60960.1"/>
    <property type="molecule type" value="Genomic_DNA"/>
</dbReference>
<dbReference type="Gene3D" id="3.40.50.300">
    <property type="entry name" value="P-loop containing nucleotide triphosphate hydrolases"/>
    <property type="match status" value="1"/>
</dbReference>
<evidence type="ECO:0000256" key="1">
    <source>
        <dbReference type="ARBA" id="ARBA00005417"/>
    </source>
</evidence>
<comment type="caution">
    <text evidence="7">The sequence shown here is derived from an EMBL/GenBank/DDBJ whole genome shotgun (WGS) entry which is preliminary data.</text>
</comment>
<keyword evidence="3" id="KW-0547">Nucleotide-binding</keyword>
<dbReference type="GO" id="GO:0005524">
    <property type="term" value="F:ATP binding"/>
    <property type="evidence" value="ECO:0007669"/>
    <property type="project" value="UniProtKB-KW"/>
</dbReference>
<dbReference type="InterPro" id="IPR052156">
    <property type="entry name" value="BCAA_Transport_ATP-bd_LivF"/>
</dbReference>
<evidence type="ECO:0000313" key="8">
    <source>
        <dbReference type="Proteomes" id="UP000321058"/>
    </source>
</evidence>
<dbReference type="InterPro" id="IPR003593">
    <property type="entry name" value="AAA+_ATPase"/>
</dbReference>
<dbReference type="Proteomes" id="UP000321058">
    <property type="component" value="Unassembled WGS sequence"/>
</dbReference>
<evidence type="ECO:0000313" key="7">
    <source>
        <dbReference type="EMBL" id="GEP60960.1"/>
    </source>
</evidence>
<dbReference type="PANTHER" id="PTHR43820:SF4">
    <property type="entry name" value="HIGH-AFFINITY BRANCHED-CHAIN AMINO ACID TRANSPORT ATP-BINDING PROTEIN LIVF"/>
    <property type="match status" value="1"/>
</dbReference>